<reference evidence="1" key="2">
    <citation type="submission" date="2020-09" db="EMBL/GenBank/DDBJ databases">
        <authorList>
            <person name="Sun Q."/>
            <person name="Ohkuma M."/>
        </authorList>
    </citation>
    <scope>NUCLEOTIDE SEQUENCE</scope>
    <source>
        <strain evidence="1">JCM 4125</strain>
    </source>
</reference>
<comment type="caution">
    <text evidence="1">The sequence shown here is derived from an EMBL/GenBank/DDBJ whole genome shotgun (WGS) entry which is preliminary data.</text>
</comment>
<dbReference type="AlphaFoldDB" id="A0A918HJ71"/>
<dbReference type="RefSeq" id="WP_189714143.1">
    <property type="nucleotide sequence ID" value="NZ_BMSA01000018.1"/>
</dbReference>
<keyword evidence="2" id="KW-1185">Reference proteome</keyword>
<dbReference type="Proteomes" id="UP000646776">
    <property type="component" value="Unassembled WGS sequence"/>
</dbReference>
<dbReference type="EMBL" id="BMSA01000018">
    <property type="protein sequence ID" value="GGT70644.1"/>
    <property type="molecule type" value="Genomic_DNA"/>
</dbReference>
<evidence type="ECO:0000313" key="2">
    <source>
        <dbReference type="Proteomes" id="UP000646776"/>
    </source>
</evidence>
<organism evidence="1 2">
    <name type="scientific">Streptomyces phaeofaciens</name>
    <dbReference type="NCBI Taxonomy" id="68254"/>
    <lineage>
        <taxon>Bacteria</taxon>
        <taxon>Bacillati</taxon>
        <taxon>Actinomycetota</taxon>
        <taxon>Actinomycetes</taxon>
        <taxon>Kitasatosporales</taxon>
        <taxon>Streptomycetaceae</taxon>
        <taxon>Streptomyces</taxon>
    </lineage>
</organism>
<reference evidence="1" key="1">
    <citation type="journal article" date="2014" name="Int. J. Syst. Evol. Microbiol.">
        <title>Complete genome sequence of Corynebacterium casei LMG S-19264T (=DSM 44701T), isolated from a smear-ripened cheese.</title>
        <authorList>
            <consortium name="US DOE Joint Genome Institute (JGI-PGF)"/>
            <person name="Walter F."/>
            <person name="Albersmeier A."/>
            <person name="Kalinowski J."/>
            <person name="Ruckert C."/>
        </authorList>
    </citation>
    <scope>NUCLEOTIDE SEQUENCE</scope>
    <source>
        <strain evidence="1">JCM 4125</strain>
    </source>
</reference>
<gene>
    <name evidence="1" type="ORF">GCM10010226_55660</name>
</gene>
<accession>A0A918HJ71</accession>
<evidence type="ECO:0000313" key="1">
    <source>
        <dbReference type="EMBL" id="GGT70644.1"/>
    </source>
</evidence>
<protein>
    <submittedName>
        <fullName evidence="1">Uncharacterized protein</fullName>
    </submittedName>
</protein>
<sequence length="156" mass="16751">MPPCFDAYVWVRRDDRAVLLSRFIEKYVDRADPGDPRFDSFVRTFVAEEPSPGDAEALADLGRGEGGTGAFSLYVKARGFYGAIITLTEEGAVVLGLSLDDPAGDPEVECQAAEVLTSMLAEFQATAGIAGVELAPPQSLAEWRDEGLVLHRTGSI</sequence>
<proteinExistence type="predicted"/>
<name>A0A918HJ71_9ACTN</name>